<sequence>MISKRIYFIILSLIVTIFIMFMSVGISSNYILDKAKIGNHGYIQLYHNDVQTGKHLNLNIDNNIDNKPDENLHNKMAVAIVADKIEDIDTIILIEWCLYHKYLYKVYSSLPSIDEINDYDLLLFGAISLSSADCEILYDYADMGKTMIFTKLPDYELIKSCKQLANFFGIEKAISRKVVADGFKIFSNYMIGGEKIYENSKFSLPYFYLSPGYEVYCVGLFDNQKELGIENKELPPLLWRTRTGNSFVFVVNGQIFKGAPLLGILTGFMAQEKECFLYPIVNAQTISLLNYPYLSNENEEKIKEIYSRSADDLARDILWPNIVQILKNYKSPFNFFTATQLDYWDRVEANINYLDFYYREIGKMSGSMGLSLDQVSQANLDYILNENYSFYKENNIDSNFRYLYLGEFNNNEIKEKLNNDFLKNISMVMSNYKRGDKLIDFIDNDVLSIKFNLCGYKHDTIDDLQMICIENALGMCNMKVDIGPVIFPDSSLDWWNNLSLTWSKKDTYFKKFSYFDMVSISDLEKRVRRFLALDFTYEYLHDKLNIRIKNFDEEAFFILCIYDKTIEDIINGEAKEIAANTYLIKAVDEKVHICLKEKNVLQAPNSKVTIQGLPKG</sequence>
<dbReference type="AlphaFoldDB" id="A0A0K8J519"/>
<evidence type="ECO:0000313" key="3">
    <source>
        <dbReference type="Proteomes" id="UP000196053"/>
    </source>
</evidence>
<proteinExistence type="predicted"/>
<keyword evidence="3" id="KW-1185">Reference proteome</keyword>
<organism evidence="2 3">
    <name type="scientific">Herbinix luporum</name>
    <dbReference type="NCBI Taxonomy" id="1679721"/>
    <lineage>
        <taxon>Bacteria</taxon>
        <taxon>Bacillati</taxon>
        <taxon>Bacillota</taxon>
        <taxon>Clostridia</taxon>
        <taxon>Lachnospirales</taxon>
        <taxon>Lachnospiraceae</taxon>
        <taxon>Herbinix</taxon>
    </lineage>
</organism>
<name>A0A0K8J519_9FIRM</name>
<dbReference type="KEGG" id="hsd:SD1D_1210"/>
<dbReference type="OrthoDB" id="2048582at2"/>
<evidence type="ECO:0000256" key="1">
    <source>
        <dbReference type="SAM" id="Phobius"/>
    </source>
</evidence>
<dbReference type="InterPro" id="IPR018695">
    <property type="entry name" value="DUF2194"/>
</dbReference>
<keyword evidence="1" id="KW-0812">Transmembrane</keyword>
<gene>
    <name evidence="2" type="ORF">SD1D_1210</name>
</gene>
<dbReference type="RefSeq" id="WP_058258096.1">
    <property type="nucleotide sequence ID" value="NZ_LN879430.1"/>
</dbReference>
<evidence type="ECO:0000313" key="2">
    <source>
        <dbReference type="EMBL" id="CUH92756.1"/>
    </source>
</evidence>
<keyword evidence="1" id="KW-0472">Membrane</keyword>
<keyword evidence="1" id="KW-1133">Transmembrane helix</keyword>
<accession>A0A0K8J519</accession>
<dbReference type="Pfam" id="PF09960">
    <property type="entry name" value="DUF2194"/>
    <property type="match status" value="1"/>
</dbReference>
<protein>
    <submittedName>
        <fullName evidence="2">Putative membrane protein</fullName>
    </submittedName>
</protein>
<feature type="transmembrane region" description="Helical" evidence="1">
    <location>
        <begin position="7"/>
        <end position="26"/>
    </location>
</feature>
<dbReference type="EMBL" id="LN879430">
    <property type="protein sequence ID" value="CUH92756.1"/>
    <property type="molecule type" value="Genomic_DNA"/>
</dbReference>
<dbReference type="Proteomes" id="UP000196053">
    <property type="component" value="Chromosome I"/>
</dbReference>
<reference evidence="3" key="1">
    <citation type="submission" date="2015-09" db="EMBL/GenBank/DDBJ databases">
        <authorList>
            <person name="Wibberg D."/>
        </authorList>
    </citation>
    <scope>NUCLEOTIDE SEQUENCE [LARGE SCALE GENOMIC DNA]</scope>
    <source>
        <strain evidence="3">SD1D</strain>
    </source>
</reference>